<dbReference type="WBParaSite" id="PDA_v2.g6849.t1">
    <property type="protein sequence ID" value="PDA_v2.g6849.t1"/>
    <property type="gene ID" value="PDA_v2.g6849"/>
</dbReference>
<protein>
    <submittedName>
        <fullName evidence="3">Uncharacterized protein</fullName>
    </submittedName>
</protein>
<accession>A0A914QSF2</accession>
<name>A0A914QSF2_9BILA</name>
<proteinExistence type="predicted"/>
<evidence type="ECO:0000313" key="2">
    <source>
        <dbReference type="Proteomes" id="UP000887578"/>
    </source>
</evidence>
<reference evidence="3" key="1">
    <citation type="submission" date="2022-11" db="UniProtKB">
        <authorList>
            <consortium name="WormBaseParasite"/>
        </authorList>
    </citation>
    <scope>IDENTIFICATION</scope>
</reference>
<feature type="repeat" description="WD" evidence="1">
    <location>
        <begin position="6"/>
        <end position="38"/>
    </location>
</feature>
<dbReference type="AlphaFoldDB" id="A0A914QSF2"/>
<evidence type="ECO:0000313" key="3">
    <source>
        <dbReference type="WBParaSite" id="PDA_v2.g6849.t1"/>
    </source>
</evidence>
<keyword evidence="1" id="KW-0853">WD repeat</keyword>
<dbReference type="Proteomes" id="UP000887578">
    <property type="component" value="Unplaced"/>
</dbReference>
<evidence type="ECO:0000256" key="1">
    <source>
        <dbReference type="PROSITE-ProRule" id="PRU00221"/>
    </source>
</evidence>
<dbReference type="InterPro" id="IPR001680">
    <property type="entry name" value="WD40_rpt"/>
</dbReference>
<sequence length="71" mass="8040">MRQAILRAGRAQVKKLSFNHTGTLITAVYSDGIVRVWKRINPAFWHCSSVIEPPIVKGREDIEVVPEGAYY</sequence>
<organism evidence="2 3">
    <name type="scientific">Panagrolaimus davidi</name>
    <dbReference type="NCBI Taxonomy" id="227884"/>
    <lineage>
        <taxon>Eukaryota</taxon>
        <taxon>Metazoa</taxon>
        <taxon>Ecdysozoa</taxon>
        <taxon>Nematoda</taxon>
        <taxon>Chromadorea</taxon>
        <taxon>Rhabditida</taxon>
        <taxon>Tylenchina</taxon>
        <taxon>Panagrolaimomorpha</taxon>
        <taxon>Panagrolaimoidea</taxon>
        <taxon>Panagrolaimidae</taxon>
        <taxon>Panagrolaimus</taxon>
    </lineage>
</organism>
<dbReference type="PROSITE" id="PS50082">
    <property type="entry name" value="WD_REPEATS_2"/>
    <property type="match status" value="1"/>
</dbReference>
<keyword evidence="2" id="KW-1185">Reference proteome</keyword>